<feature type="coiled-coil region" evidence="13">
    <location>
        <begin position="288"/>
        <end position="325"/>
    </location>
</feature>
<evidence type="ECO:0000256" key="12">
    <source>
        <dbReference type="ARBA" id="ARBA00031542"/>
    </source>
</evidence>
<accession>I4B0R4</accession>
<evidence type="ECO:0000256" key="13">
    <source>
        <dbReference type="SAM" id="Coils"/>
    </source>
</evidence>
<keyword evidence="10" id="KW-0143">Chaperone</keyword>
<evidence type="ECO:0000256" key="6">
    <source>
        <dbReference type="ARBA" id="ARBA00022963"/>
    </source>
</evidence>
<evidence type="ECO:0000256" key="8">
    <source>
        <dbReference type="ARBA" id="ARBA00023098"/>
    </source>
</evidence>
<keyword evidence="15" id="KW-1185">Reference proteome</keyword>
<sequence length="360" mass="42100">MNKRNVLLAAPILLLFFLLAWFLWPESEEDKKIKALKTQALRAAQAANPASGEYRQFAADSKSLFTEENMYTYAQLIEMARTGRISLIAELWKLRQKCDSRGATEPTKEQASEAAPAPKMNAEECNLRIEAFIREQYPAPDNEKLLKLFRDYLRYEDTMRRFILPENLSVEERQQQIKKKRREIFSESDAQLVFGYEEARTDTQEALAEFIKSSAALPANERVQKYFDLRKKSLGDYNAAYTESEPAYTRYETELMLRGDEMQRKNSAAVETQQMREKYFGRDAARRMAQVDKEVQQERQRIEAYEAAAQKFNQQNASLSEVERKTKLSELRVSLLGKDEAEAYERRMQYEEYLRTNNLK</sequence>
<evidence type="ECO:0000256" key="1">
    <source>
        <dbReference type="ARBA" id="ARBA00004383"/>
    </source>
</evidence>
<dbReference type="OrthoDB" id="342519at2"/>
<name>I4B0R4_TURPD</name>
<keyword evidence="6" id="KW-0442">Lipid degradation</keyword>
<evidence type="ECO:0000256" key="2">
    <source>
        <dbReference type="ARBA" id="ARBA00010358"/>
    </source>
</evidence>
<evidence type="ECO:0000256" key="4">
    <source>
        <dbReference type="ARBA" id="ARBA00022519"/>
    </source>
</evidence>
<dbReference type="RefSeq" id="WP_014801392.1">
    <property type="nucleotide sequence ID" value="NC_018020.1"/>
</dbReference>
<dbReference type="Pfam" id="PF03280">
    <property type="entry name" value="Lipase_chap"/>
    <property type="match status" value="1"/>
</dbReference>
<evidence type="ECO:0000256" key="9">
    <source>
        <dbReference type="ARBA" id="ARBA00023136"/>
    </source>
</evidence>
<dbReference type="EMBL" id="CP002959">
    <property type="protein sequence ID" value="AFM10871.1"/>
    <property type="molecule type" value="Genomic_DNA"/>
</dbReference>
<comment type="similarity">
    <text evidence="2">Belongs to the lipase chaperone family.</text>
</comment>
<keyword evidence="7" id="KW-1133">Transmembrane helix</keyword>
<evidence type="ECO:0000313" key="14">
    <source>
        <dbReference type="EMBL" id="AFM10871.1"/>
    </source>
</evidence>
<evidence type="ECO:0000256" key="5">
    <source>
        <dbReference type="ARBA" id="ARBA00022692"/>
    </source>
</evidence>
<dbReference type="AlphaFoldDB" id="I4B0R4"/>
<protein>
    <recommendedName>
        <fullName evidence="11">Lipase helper protein</fullName>
    </recommendedName>
    <alternativeName>
        <fullName evidence="12">Lipase modulator</fullName>
    </alternativeName>
</protein>
<evidence type="ECO:0000256" key="3">
    <source>
        <dbReference type="ARBA" id="ARBA00022475"/>
    </source>
</evidence>
<evidence type="ECO:0000256" key="11">
    <source>
        <dbReference type="ARBA" id="ARBA00030948"/>
    </source>
</evidence>
<evidence type="ECO:0000256" key="7">
    <source>
        <dbReference type="ARBA" id="ARBA00022989"/>
    </source>
</evidence>
<dbReference type="PATRIC" id="fig|869212.3.peg.167"/>
<dbReference type="KEGG" id="tpx:Turpa_0209"/>
<evidence type="ECO:0000256" key="10">
    <source>
        <dbReference type="ARBA" id="ARBA00023186"/>
    </source>
</evidence>
<dbReference type="GO" id="GO:0005886">
    <property type="term" value="C:plasma membrane"/>
    <property type="evidence" value="ECO:0007669"/>
    <property type="project" value="UniProtKB-SubCell"/>
</dbReference>
<dbReference type="Proteomes" id="UP000006048">
    <property type="component" value="Chromosome"/>
</dbReference>
<dbReference type="GO" id="GO:0051082">
    <property type="term" value="F:unfolded protein binding"/>
    <property type="evidence" value="ECO:0007669"/>
    <property type="project" value="InterPro"/>
</dbReference>
<keyword evidence="13" id="KW-0175">Coiled coil</keyword>
<dbReference type="InterPro" id="IPR004961">
    <property type="entry name" value="Lipase_chaperone"/>
</dbReference>
<gene>
    <name evidence="14" type="ordered locus">Turpa_0209</name>
</gene>
<keyword evidence="4" id="KW-0997">Cell inner membrane</keyword>
<dbReference type="SUPFAM" id="SSF158855">
    <property type="entry name" value="Lipase chaperone-like"/>
    <property type="match status" value="1"/>
</dbReference>
<dbReference type="GO" id="GO:0016042">
    <property type="term" value="P:lipid catabolic process"/>
    <property type="evidence" value="ECO:0007669"/>
    <property type="project" value="UniProtKB-KW"/>
</dbReference>
<evidence type="ECO:0000313" key="15">
    <source>
        <dbReference type="Proteomes" id="UP000006048"/>
    </source>
</evidence>
<dbReference type="HOGENOM" id="CLU_069340_0_0_12"/>
<keyword evidence="5" id="KW-0812">Transmembrane</keyword>
<comment type="subcellular location">
    <subcellularLocation>
        <location evidence="1">Cell inner membrane</location>
        <topology evidence="1">Single-pass membrane protein</topology>
        <orientation evidence="1">Periplasmic side</orientation>
    </subcellularLocation>
</comment>
<proteinExistence type="inferred from homology"/>
<organism evidence="14 15">
    <name type="scientific">Turneriella parva (strain ATCC BAA-1111 / DSM 21527 / NCTC 11395 / H)</name>
    <name type="common">Leptospira parva</name>
    <dbReference type="NCBI Taxonomy" id="869212"/>
    <lineage>
        <taxon>Bacteria</taxon>
        <taxon>Pseudomonadati</taxon>
        <taxon>Spirochaetota</taxon>
        <taxon>Spirochaetia</taxon>
        <taxon>Leptospirales</taxon>
        <taxon>Leptospiraceae</taxon>
        <taxon>Turneriella</taxon>
    </lineage>
</organism>
<dbReference type="GO" id="GO:0006457">
    <property type="term" value="P:protein folding"/>
    <property type="evidence" value="ECO:0007669"/>
    <property type="project" value="InterPro"/>
</dbReference>
<keyword evidence="9" id="KW-0472">Membrane</keyword>
<keyword evidence="8" id="KW-0443">Lipid metabolism</keyword>
<keyword evidence="3" id="KW-1003">Cell membrane</keyword>
<reference evidence="14 15" key="1">
    <citation type="submission" date="2012-06" db="EMBL/GenBank/DDBJ databases">
        <title>The complete chromosome of genome of Turneriella parva DSM 21527.</title>
        <authorList>
            <consortium name="US DOE Joint Genome Institute (JGI-PGF)"/>
            <person name="Lucas S."/>
            <person name="Han J."/>
            <person name="Lapidus A."/>
            <person name="Bruce D."/>
            <person name="Goodwin L."/>
            <person name="Pitluck S."/>
            <person name="Peters L."/>
            <person name="Kyrpides N."/>
            <person name="Mavromatis K."/>
            <person name="Ivanova N."/>
            <person name="Mikhailova N."/>
            <person name="Chertkov O."/>
            <person name="Detter J.C."/>
            <person name="Tapia R."/>
            <person name="Han C."/>
            <person name="Land M."/>
            <person name="Hauser L."/>
            <person name="Markowitz V."/>
            <person name="Cheng J.-F."/>
            <person name="Hugenholtz P."/>
            <person name="Woyke T."/>
            <person name="Wu D."/>
            <person name="Gronow S."/>
            <person name="Wellnitz S."/>
            <person name="Brambilla E."/>
            <person name="Klenk H.-P."/>
            <person name="Eisen J.A."/>
        </authorList>
    </citation>
    <scope>NUCLEOTIDE SEQUENCE [LARGE SCALE GENOMIC DNA]</scope>
    <source>
        <strain evidence="15">ATCC BAA-1111 / DSM 21527 / NCTC 11395 / H</strain>
    </source>
</reference>